<accession>D9Q2U9</accession>
<reference evidence="8 9" key="1">
    <citation type="journal article" date="2010" name="Appl. Environ. Microbiol.">
        <title>The genome sequence of the crenarchaeon Acidilobus saccharovorans supports a new order, Acidilobales, and suggests an important ecological role in terrestrial acidic hot springs.</title>
        <authorList>
            <person name="Mardanov A.V."/>
            <person name="Svetlitchnyi V.A."/>
            <person name="Beletsky A.V."/>
            <person name="Prokofeva M.I."/>
            <person name="Bonch-Osmolovskaya E.A."/>
            <person name="Ravin N.V."/>
            <person name="Skryabin K.G."/>
        </authorList>
    </citation>
    <scope>NUCLEOTIDE SEQUENCE [LARGE SCALE GENOMIC DNA]</scope>
    <source>
        <strain evidence="9">DSM 16705 / JCM 18335 / VKM B-2471 / 345-15</strain>
    </source>
</reference>
<dbReference type="PANTHER" id="PTHR43884">
    <property type="entry name" value="ACYL-COA DEHYDROGENASE"/>
    <property type="match status" value="1"/>
</dbReference>
<dbReference type="InterPro" id="IPR006091">
    <property type="entry name" value="Acyl-CoA_Oxase/DH_mid-dom"/>
</dbReference>
<name>D9Q2U9_ACIS3</name>
<proteinExistence type="inferred from homology"/>
<sequence>MFDMASKEEVLKVLNELLPTKAKDIDDKNLVDKDVIDRLSSAGAFNAVSLGMRSVYEVVREASKWSPAVAHIIMSSSTVALRFKEEGHIYSICITEPGGGTDIKANLKTVAEEKGDEAIITGEKVFASNAAYADRFLVLANGPKGPTLYMVTRDPSVEVEVQDLFTFRGAGVSRVKFNSSHGIRIGTPGKGIREALETVNYERLGYGMIGLGIKEGALEEAGSKALRKVIFGKELGEFQGVRWMLADLEIRSRALDALIRDAIDKAEKGGLDPYDAAMAKLLGAEVAQKATWTAIQIMGGTGFSRGSRLEWLARDARMLDIGAGAREVLYDFIGDLAVKKYRGA</sequence>
<organism evidence="8 9">
    <name type="scientific">Acidilobus saccharovorans (strain DSM 16705 / JCM 18335 / VKM B-2471 / 345-15)</name>
    <dbReference type="NCBI Taxonomy" id="666510"/>
    <lineage>
        <taxon>Archaea</taxon>
        <taxon>Thermoproteota</taxon>
        <taxon>Thermoprotei</taxon>
        <taxon>Acidilobales</taxon>
        <taxon>Acidilobaceae</taxon>
        <taxon>Acidilobus</taxon>
    </lineage>
</organism>
<dbReference type="Pfam" id="PF02770">
    <property type="entry name" value="Acyl-CoA_dh_M"/>
    <property type="match status" value="1"/>
</dbReference>
<dbReference type="InterPro" id="IPR046373">
    <property type="entry name" value="Acyl-CoA_Oxase/DH_mid-dom_sf"/>
</dbReference>
<dbReference type="CDD" id="cd00567">
    <property type="entry name" value="ACAD"/>
    <property type="match status" value="1"/>
</dbReference>
<dbReference type="KEGG" id="asc:ASAC_1232"/>
<dbReference type="EMBL" id="CP001742">
    <property type="protein sequence ID" value="ADL19637.1"/>
    <property type="molecule type" value="Genomic_DNA"/>
</dbReference>
<gene>
    <name evidence="8" type="ordered locus">ASAC_1232</name>
</gene>
<dbReference type="Pfam" id="PF00441">
    <property type="entry name" value="Acyl-CoA_dh_1"/>
    <property type="match status" value="1"/>
</dbReference>
<evidence type="ECO:0000259" key="7">
    <source>
        <dbReference type="Pfam" id="PF02770"/>
    </source>
</evidence>
<evidence type="ECO:0000256" key="1">
    <source>
        <dbReference type="ARBA" id="ARBA00001974"/>
    </source>
</evidence>
<dbReference type="AlphaFoldDB" id="D9Q2U9"/>
<evidence type="ECO:0000256" key="4">
    <source>
        <dbReference type="ARBA" id="ARBA00022827"/>
    </source>
</evidence>
<keyword evidence="9" id="KW-1185">Reference proteome</keyword>
<dbReference type="Gene3D" id="2.40.110.10">
    <property type="entry name" value="Butyryl-CoA Dehydrogenase, subunit A, domain 2"/>
    <property type="match status" value="1"/>
</dbReference>
<evidence type="ECO:0000313" key="9">
    <source>
        <dbReference type="Proteomes" id="UP000000346"/>
    </source>
</evidence>
<keyword evidence="5 8" id="KW-0560">Oxidoreductase</keyword>
<evidence type="ECO:0000313" key="8">
    <source>
        <dbReference type="EMBL" id="ADL19637.1"/>
    </source>
</evidence>
<feature type="domain" description="Acyl-CoA dehydrogenase/oxidase C-terminal" evidence="6">
    <location>
        <begin position="189"/>
        <end position="334"/>
    </location>
</feature>
<dbReference type="EC" id="1.3.99.3" evidence="8"/>
<evidence type="ECO:0000259" key="6">
    <source>
        <dbReference type="Pfam" id="PF00441"/>
    </source>
</evidence>
<dbReference type="SUPFAM" id="SSF56645">
    <property type="entry name" value="Acyl-CoA dehydrogenase NM domain-like"/>
    <property type="match status" value="1"/>
</dbReference>
<keyword evidence="4 5" id="KW-0274">FAD</keyword>
<feature type="domain" description="Acyl-CoA oxidase/dehydrogenase middle" evidence="7">
    <location>
        <begin position="92"/>
        <end position="178"/>
    </location>
</feature>
<keyword evidence="3 5" id="KW-0285">Flavoprotein</keyword>
<comment type="cofactor">
    <cofactor evidence="1 5">
        <name>FAD</name>
        <dbReference type="ChEBI" id="CHEBI:57692"/>
    </cofactor>
</comment>
<dbReference type="InterPro" id="IPR009075">
    <property type="entry name" value="AcylCo_DH/oxidase_C"/>
</dbReference>
<dbReference type="GO" id="GO:0005886">
    <property type="term" value="C:plasma membrane"/>
    <property type="evidence" value="ECO:0007669"/>
    <property type="project" value="TreeGrafter"/>
</dbReference>
<dbReference type="STRING" id="666510.ASAC_1232"/>
<evidence type="ECO:0000256" key="5">
    <source>
        <dbReference type="RuleBase" id="RU362125"/>
    </source>
</evidence>
<dbReference type="InParanoid" id="D9Q2U9"/>
<evidence type="ECO:0000256" key="3">
    <source>
        <dbReference type="ARBA" id="ARBA00022630"/>
    </source>
</evidence>
<dbReference type="Gene3D" id="1.20.140.10">
    <property type="entry name" value="Butyryl-CoA Dehydrogenase, subunit A, domain 3"/>
    <property type="match status" value="1"/>
</dbReference>
<dbReference type="SUPFAM" id="SSF47203">
    <property type="entry name" value="Acyl-CoA dehydrogenase C-terminal domain-like"/>
    <property type="match status" value="1"/>
</dbReference>
<dbReference type="InterPro" id="IPR036250">
    <property type="entry name" value="AcylCo_DH-like_C"/>
</dbReference>
<dbReference type="GO" id="GO:0003995">
    <property type="term" value="F:acyl-CoA dehydrogenase activity"/>
    <property type="evidence" value="ECO:0007669"/>
    <property type="project" value="InterPro"/>
</dbReference>
<protein>
    <submittedName>
        <fullName evidence="8">Acyl-CoA dehydrogenase</fullName>
        <ecNumber evidence="8">1.3.99.3</ecNumber>
    </submittedName>
</protein>
<comment type="similarity">
    <text evidence="2 5">Belongs to the acyl-CoA dehydrogenase family.</text>
</comment>
<dbReference type="InterPro" id="IPR009100">
    <property type="entry name" value="AcylCoA_DH/oxidase_NM_dom_sf"/>
</dbReference>
<dbReference type="HOGENOM" id="CLU_805611_0_0_2"/>
<evidence type="ECO:0000256" key="2">
    <source>
        <dbReference type="ARBA" id="ARBA00009347"/>
    </source>
</evidence>
<dbReference type="PANTHER" id="PTHR43884:SF19">
    <property type="entry name" value="ACYL-COA DEHYDROGENASE FADE4-RELATED"/>
    <property type="match status" value="1"/>
</dbReference>
<dbReference type="eggNOG" id="arCOG01707">
    <property type="taxonomic scope" value="Archaea"/>
</dbReference>
<dbReference type="InterPro" id="IPR006089">
    <property type="entry name" value="Acyl-CoA_DH_CS"/>
</dbReference>
<dbReference type="Proteomes" id="UP000000346">
    <property type="component" value="Chromosome"/>
</dbReference>
<dbReference type="PROSITE" id="PS00072">
    <property type="entry name" value="ACYL_COA_DH_1"/>
    <property type="match status" value="1"/>
</dbReference>